<gene>
    <name evidence="2" type="ORF">BCR41DRAFT_320088</name>
</gene>
<dbReference type="RefSeq" id="XP_021883285.1">
    <property type="nucleotide sequence ID" value="XM_022021381.1"/>
</dbReference>
<reference evidence="2 3" key="1">
    <citation type="submission" date="2016-07" db="EMBL/GenBank/DDBJ databases">
        <title>Pervasive Adenine N6-methylation of Active Genes in Fungi.</title>
        <authorList>
            <consortium name="DOE Joint Genome Institute"/>
            <person name="Mondo S.J."/>
            <person name="Dannebaum R.O."/>
            <person name="Kuo R.C."/>
            <person name="Labutti K."/>
            <person name="Haridas S."/>
            <person name="Kuo A."/>
            <person name="Salamov A."/>
            <person name="Ahrendt S.R."/>
            <person name="Lipzen A."/>
            <person name="Sullivan W."/>
            <person name="Andreopoulos W.B."/>
            <person name="Clum A."/>
            <person name="Lindquist E."/>
            <person name="Daum C."/>
            <person name="Ramamoorthy G.K."/>
            <person name="Gryganskyi A."/>
            <person name="Culley D."/>
            <person name="Magnuson J.K."/>
            <person name="James T.Y."/>
            <person name="O'Malley M.A."/>
            <person name="Stajich J.E."/>
            <person name="Spatafora J.W."/>
            <person name="Visel A."/>
            <person name="Grigoriev I.V."/>
        </authorList>
    </citation>
    <scope>NUCLEOTIDE SEQUENCE [LARGE SCALE GENOMIC DNA]</scope>
    <source>
        <strain evidence="2 3">NRRL 3116</strain>
    </source>
</reference>
<dbReference type="InParanoid" id="A0A1Y2GTA8"/>
<dbReference type="PANTHER" id="PTHR13366">
    <property type="entry name" value="MALARIA ANTIGEN-RELATED"/>
    <property type="match status" value="1"/>
</dbReference>
<evidence type="ECO:0000256" key="1">
    <source>
        <dbReference type="SAM" id="MobiDB-lite"/>
    </source>
</evidence>
<evidence type="ECO:0000313" key="2">
    <source>
        <dbReference type="EMBL" id="ORZ22731.1"/>
    </source>
</evidence>
<keyword evidence="3" id="KW-1185">Reference proteome</keyword>
<comment type="caution">
    <text evidence="2">The sequence shown here is derived from an EMBL/GenBank/DDBJ whole genome shotgun (WGS) entry which is preliminary data.</text>
</comment>
<name>A0A1Y2GTA8_9FUNG</name>
<evidence type="ECO:0000313" key="3">
    <source>
        <dbReference type="Proteomes" id="UP000193648"/>
    </source>
</evidence>
<dbReference type="Gene3D" id="1.25.10.10">
    <property type="entry name" value="Leucine-rich Repeat Variant"/>
    <property type="match status" value="1"/>
</dbReference>
<dbReference type="PANTHER" id="PTHR13366:SF0">
    <property type="entry name" value="HEAT REPEAT-CONTAINING PROTEIN 6"/>
    <property type="match status" value="1"/>
</dbReference>
<dbReference type="InterPro" id="IPR052107">
    <property type="entry name" value="HEAT6"/>
</dbReference>
<dbReference type="InterPro" id="IPR016024">
    <property type="entry name" value="ARM-type_fold"/>
</dbReference>
<dbReference type="Proteomes" id="UP000193648">
    <property type="component" value="Unassembled WGS sequence"/>
</dbReference>
<dbReference type="SUPFAM" id="SSF48371">
    <property type="entry name" value="ARM repeat"/>
    <property type="match status" value="1"/>
</dbReference>
<dbReference type="GeneID" id="33563225"/>
<protein>
    <submittedName>
        <fullName evidence="2">Armadillo-type protein</fullName>
    </submittedName>
</protein>
<feature type="region of interest" description="Disordered" evidence="1">
    <location>
        <begin position="348"/>
        <end position="369"/>
    </location>
</feature>
<sequence>MERHVLKAFAEDNPSIKALGCDCISHLPSDIFDDLPGRLQMLIMSLVLGTALDEHPTARAAACRAIGVFILFLSLHGDTGNMIDMASTVLGLCQDPNLNVRVRASWAVGNLSDSLVLLKNKGAEYDHILEEVLTLPLWTRIIKTALLICQDHEKIKSNGIRAIGGLLRVTFEGILERERHSLVKDAIYTLIRHMEQGSLKGRWNACYAMQNVLLNPDFPIGSTAGTSYALDSPMVSWTKDIYHALLQAIQQSKNFKVRINACAALAVPKTRAKYGDQAMLRHMVQVLMCAVQSLDEKQEDQEFGEFQYRDLLENKLLRCLDHLLQLTGGVASLDLELDPTLRQRIVASRLPPPSSEPAIESVSQESAIS</sequence>
<dbReference type="EMBL" id="MCFF01000010">
    <property type="protein sequence ID" value="ORZ22731.1"/>
    <property type="molecule type" value="Genomic_DNA"/>
</dbReference>
<dbReference type="OrthoDB" id="422637at2759"/>
<dbReference type="AlphaFoldDB" id="A0A1Y2GTA8"/>
<proteinExistence type="predicted"/>
<organism evidence="2 3">
    <name type="scientific">Lobosporangium transversale</name>
    <dbReference type="NCBI Taxonomy" id="64571"/>
    <lineage>
        <taxon>Eukaryota</taxon>
        <taxon>Fungi</taxon>
        <taxon>Fungi incertae sedis</taxon>
        <taxon>Mucoromycota</taxon>
        <taxon>Mortierellomycotina</taxon>
        <taxon>Mortierellomycetes</taxon>
        <taxon>Mortierellales</taxon>
        <taxon>Mortierellaceae</taxon>
        <taxon>Lobosporangium</taxon>
    </lineage>
</organism>
<dbReference type="InterPro" id="IPR011989">
    <property type="entry name" value="ARM-like"/>
</dbReference>
<accession>A0A1Y2GTA8</accession>